<dbReference type="Proteomes" id="UP000070544">
    <property type="component" value="Unassembled WGS sequence"/>
</dbReference>
<evidence type="ECO:0000313" key="1">
    <source>
        <dbReference type="EMBL" id="KXS21217.1"/>
    </source>
</evidence>
<dbReference type="OrthoDB" id="61384at2759"/>
<dbReference type="AlphaFoldDB" id="A0A139AWY7"/>
<evidence type="ECO:0000313" key="2">
    <source>
        <dbReference type="Proteomes" id="UP000070544"/>
    </source>
</evidence>
<keyword evidence="2" id="KW-1185">Reference proteome</keyword>
<name>A0A139AWY7_GONPJ</name>
<protein>
    <submittedName>
        <fullName evidence="1">Uncharacterized protein</fullName>
    </submittedName>
</protein>
<gene>
    <name evidence="1" type="ORF">M427DRAFT_313785</name>
</gene>
<dbReference type="EMBL" id="KQ965733">
    <property type="protein sequence ID" value="KXS21217.1"/>
    <property type="molecule type" value="Genomic_DNA"/>
</dbReference>
<accession>A0A139AWY7</accession>
<sequence length="168" mass="19214">MIQRCLATKNGVVHLTIDERNVPAGESHQRSGLYVESHVLRSKDSLEPLNRQVFYRSGEGVLDGWTKQPVDGIYFGSNVSHSSRVYHHIVRNNALVDRDGALGSMRHLFTTPLDLKAGDIFWITDRTPQESLPLPGSGMVHRQFLDLWWDRLMCGFRNTTHRIPLEYC</sequence>
<proteinExistence type="predicted"/>
<organism evidence="1 2">
    <name type="scientific">Gonapodya prolifera (strain JEL478)</name>
    <name type="common">Monoblepharis prolifera</name>
    <dbReference type="NCBI Taxonomy" id="1344416"/>
    <lineage>
        <taxon>Eukaryota</taxon>
        <taxon>Fungi</taxon>
        <taxon>Fungi incertae sedis</taxon>
        <taxon>Chytridiomycota</taxon>
        <taxon>Chytridiomycota incertae sedis</taxon>
        <taxon>Monoblepharidomycetes</taxon>
        <taxon>Monoblepharidales</taxon>
        <taxon>Gonapodyaceae</taxon>
        <taxon>Gonapodya</taxon>
    </lineage>
</organism>
<reference evidence="1 2" key="1">
    <citation type="journal article" date="2015" name="Genome Biol. Evol.">
        <title>Phylogenomic analyses indicate that early fungi evolved digesting cell walls of algal ancestors of land plants.</title>
        <authorList>
            <person name="Chang Y."/>
            <person name="Wang S."/>
            <person name="Sekimoto S."/>
            <person name="Aerts A.L."/>
            <person name="Choi C."/>
            <person name="Clum A."/>
            <person name="LaButti K.M."/>
            <person name="Lindquist E.A."/>
            <person name="Yee Ngan C."/>
            <person name="Ohm R.A."/>
            <person name="Salamov A.A."/>
            <person name="Grigoriev I.V."/>
            <person name="Spatafora J.W."/>
            <person name="Berbee M.L."/>
        </authorList>
    </citation>
    <scope>NUCLEOTIDE SEQUENCE [LARGE SCALE GENOMIC DNA]</scope>
    <source>
        <strain evidence="1 2">JEL478</strain>
    </source>
</reference>